<dbReference type="InterPro" id="IPR017911">
    <property type="entry name" value="MacB-like_ATP-bd"/>
</dbReference>
<comment type="caution">
    <text evidence="12">The sequence shown here is derived from an EMBL/GenBank/DDBJ whole genome shotgun (WGS) entry which is preliminary data.</text>
</comment>
<dbReference type="EMBL" id="WHOA01000037">
    <property type="protein sequence ID" value="NOU70967.1"/>
    <property type="molecule type" value="Genomic_DNA"/>
</dbReference>
<keyword evidence="6 12" id="KW-0067">ATP-binding</keyword>
<evidence type="ECO:0000256" key="9">
    <source>
        <dbReference type="ARBA" id="ARBA00024432"/>
    </source>
</evidence>
<dbReference type="PANTHER" id="PTHR24220">
    <property type="entry name" value="IMPORT ATP-BINDING PROTEIN"/>
    <property type="match status" value="1"/>
</dbReference>
<evidence type="ECO:0000256" key="1">
    <source>
        <dbReference type="ARBA" id="ARBA00004202"/>
    </source>
</evidence>
<evidence type="ECO:0000256" key="8">
    <source>
        <dbReference type="ARBA" id="ARBA00024359"/>
    </source>
</evidence>
<dbReference type="RefSeq" id="WP_171641915.1">
    <property type="nucleotide sequence ID" value="NZ_WHOA01000037.1"/>
</dbReference>
<dbReference type="SUPFAM" id="SSF52540">
    <property type="entry name" value="P-loop containing nucleoside triphosphate hydrolases"/>
    <property type="match status" value="1"/>
</dbReference>
<dbReference type="InterPro" id="IPR027417">
    <property type="entry name" value="P-loop_NTPase"/>
</dbReference>
<dbReference type="InterPro" id="IPR017871">
    <property type="entry name" value="ABC_transporter-like_CS"/>
</dbReference>
<evidence type="ECO:0000256" key="4">
    <source>
        <dbReference type="ARBA" id="ARBA00022475"/>
    </source>
</evidence>
<dbReference type="InterPro" id="IPR003593">
    <property type="entry name" value="AAA+_ATPase"/>
</dbReference>
<protein>
    <recommendedName>
        <fullName evidence="9">Putative hemin import ATP-binding protein HrtA</fullName>
    </recommendedName>
</protein>
<comment type="subunit">
    <text evidence="2">The complex is composed of two ATP-binding proteins (HrtA), two transmembrane proteins (HrtB) and a solute-binding protein.</text>
</comment>
<dbReference type="InterPro" id="IPR003439">
    <property type="entry name" value="ABC_transporter-like_ATP-bd"/>
</dbReference>
<dbReference type="InterPro" id="IPR015854">
    <property type="entry name" value="ABC_transpr_LolD-like"/>
</dbReference>
<gene>
    <name evidence="12" type="ORF">GC098_05900</name>
</gene>
<evidence type="ECO:0000256" key="7">
    <source>
        <dbReference type="ARBA" id="ARBA00023136"/>
    </source>
</evidence>
<dbReference type="PROSITE" id="PS00211">
    <property type="entry name" value="ABC_TRANSPORTER_1"/>
    <property type="match status" value="1"/>
</dbReference>
<evidence type="ECO:0000256" key="6">
    <source>
        <dbReference type="ARBA" id="ARBA00022840"/>
    </source>
</evidence>
<evidence type="ECO:0000259" key="11">
    <source>
        <dbReference type="PROSITE" id="PS50893"/>
    </source>
</evidence>
<evidence type="ECO:0000256" key="10">
    <source>
        <dbReference type="ARBA" id="ARBA00024721"/>
    </source>
</evidence>
<dbReference type="PANTHER" id="PTHR24220:SF666">
    <property type="entry name" value="HEMIN IMPORT ATP-BINDING PROTEIN HRTA-RELATED"/>
    <property type="match status" value="1"/>
</dbReference>
<evidence type="ECO:0000313" key="12">
    <source>
        <dbReference type="EMBL" id="NOU70967.1"/>
    </source>
</evidence>
<comment type="subcellular location">
    <subcellularLocation>
        <location evidence="1">Cell membrane</location>
        <topology evidence="1">Peripheral membrane protein</topology>
    </subcellularLocation>
</comment>
<evidence type="ECO:0000256" key="5">
    <source>
        <dbReference type="ARBA" id="ARBA00022741"/>
    </source>
</evidence>
<keyword evidence="5" id="KW-0547">Nucleotide-binding</keyword>
<comment type="similarity">
    <text evidence="8">Belongs to the ABC transporter superfamily. HrtA family.</text>
</comment>
<dbReference type="Gene3D" id="3.40.50.300">
    <property type="entry name" value="P-loop containing nucleotide triphosphate hydrolases"/>
    <property type="match status" value="1"/>
</dbReference>
<dbReference type="Pfam" id="PF00005">
    <property type="entry name" value="ABC_tran"/>
    <property type="match status" value="1"/>
</dbReference>
<feature type="domain" description="ABC transporter" evidence="11">
    <location>
        <begin position="5"/>
        <end position="238"/>
    </location>
</feature>
<dbReference type="PROSITE" id="PS50893">
    <property type="entry name" value="ABC_TRANSPORTER_2"/>
    <property type="match status" value="1"/>
</dbReference>
<name>A0ABX1XR61_9BACL</name>
<organism evidence="12 13">
    <name type="scientific">Paenibacillus phytorum</name>
    <dbReference type="NCBI Taxonomy" id="2654977"/>
    <lineage>
        <taxon>Bacteria</taxon>
        <taxon>Bacillati</taxon>
        <taxon>Bacillota</taxon>
        <taxon>Bacilli</taxon>
        <taxon>Bacillales</taxon>
        <taxon>Paenibacillaceae</taxon>
        <taxon>Paenibacillus</taxon>
    </lineage>
</organism>
<dbReference type="Proteomes" id="UP000616779">
    <property type="component" value="Unassembled WGS sequence"/>
</dbReference>
<comment type="function">
    <text evidence="10">Part of the ABC transporter complex hrt involved in hemin import. Responsible for energy coupling to the transport system.</text>
</comment>
<reference evidence="12 13" key="1">
    <citation type="submission" date="2019-10" db="EMBL/GenBank/DDBJ databases">
        <title>Description of Paenibacillus terrestris sp. nov.</title>
        <authorList>
            <person name="Carlier A."/>
            <person name="Qi S."/>
        </authorList>
    </citation>
    <scope>NUCLEOTIDE SEQUENCE [LARGE SCALE GENOMIC DNA]</scope>
    <source>
        <strain evidence="12 13">LMG 31458</strain>
    </source>
</reference>
<accession>A0ABX1XR61</accession>
<evidence type="ECO:0000313" key="13">
    <source>
        <dbReference type="Proteomes" id="UP000616779"/>
    </source>
</evidence>
<dbReference type="CDD" id="cd03255">
    <property type="entry name" value="ABC_MJ0796_LolCDE_FtsE"/>
    <property type="match status" value="1"/>
</dbReference>
<dbReference type="SMART" id="SM00382">
    <property type="entry name" value="AAA"/>
    <property type="match status" value="1"/>
</dbReference>
<evidence type="ECO:0000256" key="3">
    <source>
        <dbReference type="ARBA" id="ARBA00022448"/>
    </source>
</evidence>
<keyword evidence="4" id="KW-1003">Cell membrane</keyword>
<sequence>MKNRLVLQEITRTFEDGGMERTILDKLNLEVAEGELVAVMGPSGSGKSTFLSIAGALLEPTSGHVLLDGESIIGKDKQALSDLRLQKIGFIFQSANLIPYLKVEEQLVLVSKLAGMEKAKATKRAKELLDKMGLSHRRTAYPDKLSGGERQRVAIARALMNDPAVLFADEPTASLDASRGHDIVSMIAKQVKDQRKSAVMVTHDDRILPLCDRVLFLENGKLIEKQKSSAQTHVSVLV</sequence>
<keyword evidence="13" id="KW-1185">Reference proteome</keyword>
<dbReference type="GO" id="GO:0005524">
    <property type="term" value="F:ATP binding"/>
    <property type="evidence" value="ECO:0007669"/>
    <property type="project" value="UniProtKB-KW"/>
</dbReference>
<keyword evidence="3" id="KW-0813">Transport</keyword>
<keyword evidence="7" id="KW-0472">Membrane</keyword>
<proteinExistence type="inferred from homology"/>
<evidence type="ECO:0000256" key="2">
    <source>
        <dbReference type="ARBA" id="ARBA00011131"/>
    </source>
</evidence>